<dbReference type="AlphaFoldDB" id="A0A1B6E7R7"/>
<dbReference type="Pfam" id="PF00856">
    <property type="entry name" value="SET"/>
    <property type="match status" value="1"/>
</dbReference>
<dbReference type="EMBL" id="GEDC01003404">
    <property type="protein sequence ID" value="JAS33894.1"/>
    <property type="molecule type" value="Transcribed_RNA"/>
</dbReference>
<dbReference type="GO" id="GO:0008170">
    <property type="term" value="F:N-methyltransferase activity"/>
    <property type="evidence" value="ECO:0007669"/>
    <property type="project" value="UniProtKB-ARBA"/>
</dbReference>
<dbReference type="PANTHER" id="PTHR46455">
    <property type="entry name" value="SET AND MYND DOMAIN CONTAINING, ARTHROPOD-SPECIFIC, MEMBER 4, ISOFORM A"/>
    <property type="match status" value="1"/>
</dbReference>
<dbReference type="GO" id="GO:0008276">
    <property type="term" value="F:protein methyltransferase activity"/>
    <property type="evidence" value="ECO:0007669"/>
    <property type="project" value="UniProtKB-ARBA"/>
</dbReference>
<dbReference type="Gene3D" id="2.170.270.10">
    <property type="entry name" value="SET domain"/>
    <property type="match status" value="1"/>
</dbReference>
<dbReference type="SMART" id="SM00317">
    <property type="entry name" value="SET"/>
    <property type="match status" value="1"/>
</dbReference>
<evidence type="ECO:0000259" key="1">
    <source>
        <dbReference type="PROSITE" id="PS50280"/>
    </source>
</evidence>
<sequence length="436" mass="49917">EAECVLRGYLSRTLQISENAWTVSTSSVSGRGLFATREILPDEEIFHDRAVVIGPRLNQTQPVCVCCYKITHVTSCPGGCQLPVCNSNCPGYLEHLKECQYLKANLLNKEEKNWSLRLLQVLTALRCLLLDEEDKKVVKCLQSLSKNHPSLEIEILKKYLGYNLTTSDENWLRFCCLVMDCNAFEAQLDNRASRDKTTTSLRGLYPLAALMNHDCSPNTYHIYDDKFIMKVKAAKLIHKGEEITASYTSLLWNTTVRRSHLLKTKQFFCKCERCKDPTEFGSMLSSLFCPQCKEGKILPLTSIEVDSFWECGSCLFKVSPTQVYSLHAVQGKLLSYINTSAPELIIQFIESKPPPCEQVSIQLKQGLIWQIGYTEGYFWEELPINLLDLKEKYCYELLHILDLLRLGECRIKGMILNELHCVIEEKKRKEAIQENI</sequence>
<feature type="domain" description="SET" evidence="1">
    <location>
        <begin position="19"/>
        <end position="248"/>
    </location>
</feature>
<dbReference type="PANTHER" id="PTHR46455:SF3">
    <property type="entry name" value="SET AND MYND DOMAIN CONTAINING, ARTHROPOD-SPECIFIC, MEMBER 9, ISOFORM A-RELATED"/>
    <property type="match status" value="1"/>
</dbReference>
<evidence type="ECO:0000313" key="2">
    <source>
        <dbReference type="EMBL" id="JAS33894.1"/>
    </source>
</evidence>
<dbReference type="GO" id="GO:0008757">
    <property type="term" value="F:S-adenosylmethionine-dependent methyltransferase activity"/>
    <property type="evidence" value="ECO:0007669"/>
    <property type="project" value="UniProtKB-ARBA"/>
</dbReference>
<dbReference type="PROSITE" id="PS50280">
    <property type="entry name" value="SET"/>
    <property type="match status" value="1"/>
</dbReference>
<proteinExistence type="predicted"/>
<dbReference type="InterPro" id="IPR046341">
    <property type="entry name" value="SET_dom_sf"/>
</dbReference>
<name>A0A1B6E7R7_9HEMI</name>
<dbReference type="InterPro" id="IPR001214">
    <property type="entry name" value="SET_dom"/>
</dbReference>
<feature type="non-terminal residue" evidence="2">
    <location>
        <position position="1"/>
    </location>
</feature>
<dbReference type="SUPFAM" id="SSF82199">
    <property type="entry name" value="SET domain"/>
    <property type="match status" value="1"/>
</dbReference>
<dbReference type="Gene3D" id="1.10.220.160">
    <property type="match status" value="1"/>
</dbReference>
<dbReference type="CDD" id="cd20071">
    <property type="entry name" value="SET_SMYD"/>
    <property type="match status" value="1"/>
</dbReference>
<dbReference type="InterPro" id="IPR053010">
    <property type="entry name" value="SET_SmydA-8"/>
</dbReference>
<accession>A0A1B6E7R7</accession>
<gene>
    <name evidence="2" type="ORF">g.43389</name>
</gene>
<reference evidence="2" key="1">
    <citation type="submission" date="2015-12" db="EMBL/GenBank/DDBJ databases">
        <title>De novo transcriptome assembly of four potential Pierce s Disease insect vectors from Arizona vineyards.</title>
        <authorList>
            <person name="Tassone E.E."/>
        </authorList>
    </citation>
    <scope>NUCLEOTIDE SEQUENCE</scope>
</reference>
<protein>
    <recommendedName>
        <fullName evidence="1">SET domain-containing protein</fullName>
    </recommendedName>
</protein>
<organism evidence="2">
    <name type="scientific">Clastoptera arizonana</name>
    <name type="common">Arizona spittle bug</name>
    <dbReference type="NCBI Taxonomy" id="38151"/>
    <lineage>
        <taxon>Eukaryota</taxon>
        <taxon>Metazoa</taxon>
        <taxon>Ecdysozoa</taxon>
        <taxon>Arthropoda</taxon>
        <taxon>Hexapoda</taxon>
        <taxon>Insecta</taxon>
        <taxon>Pterygota</taxon>
        <taxon>Neoptera</taxon>
        <taxon>Paraneoptera</taxon>
        <taxon>Hemiptera</taxon>
        <taxon>Auchenorrhyncha</taxon>
        <taxon>Cercopoidea</taxon>
        <taxon>Clastopteridae</taxon>
        <taxon>Clastoptera</taxon>
    </lineage>
</organism>
<dbReference type="Gene3D" id="6.10.140.2220">
    <property type="match status" value="1"/>
</dbReference>